<keyword evidence="8" id="KW-1185">Reference proteome</keyword>
<dbReference type="PATRIC" id="fig|1423810.4.peg.398"/>
<organism evidence="7 8">
    <name type="scientific">Lacticaseibacillus thailandensis DSM 22698 = JCM 13996</name>
    <dbReference type="NCBI Taxonomy" id="1423810"/>
    <lineage>
        <taxon>Bacteria</taxon>
        <taxon>Bacillati</taxon>
        <taxon>Bacillota</taxon>
        <taxon>Bacilli</taxon>
        <taxon>Lactobacillales</taxon>
        <taxon>Lactobacillaceae</taxon>
        <taxon>Lacticaseibacillus</taxon>
    </lineage>
</organism>
<dbReference type="Gene3D" id="3.90.1150.10">
    <property type="entry name" value="Aspartate Aminotransferase, domain 1"/>
    <property type="match status" value="1"/>
</dbReference>
<dbReference type="InterPro" id="IPR015421">
    <property type="entry name" value="PyrdxlP-dep_Trfase_major"/>
</dbReference>
<proteinExistence type="inferred from homology"/>
<evidence type="ECO:0000313" key="7">
    <source>
        <dbReference type="EMBL" id="KRM88104.1"/>
    </source>
</evidence>
<dbReference type="InterPro" id="IPR004839">
    <property type="entry name" value="Aminotransferase_I/II_large"/>
</dbReference>
<protein>
    <recommendedName>
        <fullName evidence="2">cysteine-S-conjugate beta-lyase</fullName>
        <ecNumber evidence="2">4.4.1.13</ecNumber>
    </recommendedName>
</protein>
<comment type="caution">
    <text evidence="7">The sequence shown here is derived from an EMBL/GenBank/DDBJ whole genome shotgun (WGS) entry which is preliminary data.</text>
</comment>
<evidence type="ECO:0000256" key="4">
    <source>
        <dbReference type="ARBA" id="ARBA00023239"/>
    </source>
</evidence>
<evidence type="ECO:0000256" key="5">
    <source>
        <dbReference type="ARBA" id="ARBA00037974"/>
    </source>
</evidence>
<evidence type="ECO:0000259" key="6">
    <source>
        <dbReference type="Pfam" id="PF00155"/>
    </source>
</evidence>
<accession>A0A0R2C8U5</accession>
<dbReference type="InterPro" id="IPR051798">
    <property type="entry name" value="Class-II_PLP-Dep_Aminotrans"/>
</dbReference>
<dbReference type="Pfam" id="PF00155">
    <property type="entry name" value="Aminotran_1_2"/>
    <property type="match status" value="1"/>
</dbReference>
<reference evidence="7 8" key="1">
    <citation type="journal article" date="2015" name="Genome Announc.">
        <title>Expanding the biotechnology potential of lactobacilli through comparative genomics of 213 strains and associated genera.</title>
        <authorList>
            <person name="Sun Z."/>
            <person name="Harris H.M."/>
            <person name="McCann A."/>
            <person name="Guo C."/>
            <person name="Argimon S."/>
            <person name="Zhang W."/>
            <person name="Yang X."/>
            <person name="Jeffery I.B."/>
            <person name="Cooney J.C."/>
            <person name="Kagawa T.F."/>
            <person name="Liu W."/>
            <person name="Song Y."/>
            <person name="Salvetti E."/>
            <person name="Wrobel A."/>
            <person name="Rasinkangas P."/>
            <person name="Parkhill J."/>
            <person name="Rea M.C."/>
            <person name="O'Sullivan O."/>
            <person name="Ritari J."/>
            <person name="Douillard F.P."/>
            <person name="Paul Ross R."/>
            <person name="Yang R."/>
            <person name="Briner A.E."/>
            <person name="Felis G.E."/>
            <person name="de Vos W.M."/>
            <person name="Barrangou R."/>
            <person name="Klaenhammer T.R."/>
            <person name="Caufield P.W."/>
            <person name="Cui Y."/>
            <person name="Zhang H."/>
            <person name="O'Toole P.W."/>
        </authorList>
    </citation>
    <scope>NUCLEOTIDE SEQUENCE [LARGE SCALE GENOMIC DNA]</scope>
    <source>
        <strain evidence="7 8">DSM 22698</strain>
    </source>
</reference>
<evidence type="ECO:0000256" key="2">
    <source>
        <dbReference type="ARBA" id="ARBA00012224"/>
    </source>
</evidence>
<dbReference type="EC" id="4.4.1.13" evidence="2"/>
<sequence>MKVDKINFDAVINRYGTYSTQWDYVKDRFGEANLLPFTISDMDFKAPQGVSDVLIKAAERGIFGYTRWNNGDFKGAITNWFSRRYHSNVSQNIVVYSPSVIFSLAKLIEQFSAPNKKVLTFSPCYDAFINTVTANNRVLLQFNIDGGVNWSRLEQLIAEQQPEIFLLCNPENPLGIAWSDDEMERIVGLCNAYHVAIISDEIHMDVVRAKTKTHTLANYFDELKVSSAVISSASKAFNIPALGCSYALIPNSLDRELFLHSLKQKNALSSVPYLGMLATIECYNHQEDWLRQLNNYIDNNFDFTKRFLKENLDLNYQIPSATYLGWINVSPLNISMKLLQHELVKNQKVAIMDGSVYGNGGHNYLRFNLGAPKSKIEDGLNRLAKAVHAIQDTQ</sequence>
<feature type="domain" description="Aminotransferase class I/classII large" evidence="6">
    <location>
        <begin position="34"/>
        <end position="383"/>
    </location>
</feature>
<dbReference type="SUPFAM" id="SSF53383">
    <property type="entry name" value="PLP-dependent transferases"/>
    <property type="match status" value="1"/>
</dbReference>
<dbReference type="Proteomes" id="UP000051789">
    <property type="component" value="Unassembled WGS sequence"/>
</dbReference>
<dbReference type="GO" id="GO:0047804">
    <property type="term" value="F:cysteine-S-conjugate beta-lyase activity"/>
    <property type="evidence" value="ECO:0007669"/>
    <property type="project" value="UniProtKB-EC"/>
</dbReference>
<evidence type="ECO:0000256" key="1">
    <source>
        <dbReference type="ARBA" id="ARBA00001933"/>
    </source>
</evidence>
<dbReference type="STRING" id="1423810.FD19_GL000393"/>
<dbReference type="AlphaFoldDB" id="A0A0R2C8U5"/>
<evidence type="ECO:0000256" key="3">
    <source>
        <dbReference type="ARBA" id="ARBA00022898"/>
    </source>
</evidence>
<keyword evidence="4" id="KW-0456">Lyase</keyword>
<evidence type="ECO:0000313" key="8">
    <source>
        <dbReference type="Proteomes" id="UP000051789"/>
    </source>
</evidence>
<comment type="cofactor">
    <cofactor evidence="1">
        <name>pyridoxal 5'-phosphate</name>
        <dbReference type="ChEBI" id="CHEBI:597326"/>
    </cofactor>
</comment>
<dbReference type="RefSeq" id="WP_056968993.1">
    <property type="nucleotide sequence ID" value="NZ_AYZK01000001.1"/>
</dbReference>
<gene>
    <name evidence="7" type="ORF">FD19_GL000393</name>
</gene>
<dbReference type="EMBL" id="AYZK01000001">
    <property type="protein sequence ID" value="KRM88104.1"/>
    <property type="molecule type" value="Genomic_DNA"/>
</dbReference>
<dbReference type="InterPro" id="IPR015424">
    <property type="entry name" value="PyrdxlP-dep_Trfase"/>
</dbReference>
<dbReference type="PANTHER" id="PTHR43525:SF1">
    <property type="entry name" value="PROTEIN MALY"/>
    <property type="match status" value="1"/>
</dbReference>
<comment type="similarity">
    <text evidence="5">Belongs to the class-II pyridoxal-phosphate-dependent aminotransferase family. MalY/PatB cystathionine beta-lyase subfamily.</text>
</comment>
<dbReference type="GO" id="GO:0030170">
    <property type="term" value="F:pyridoxal phosphate binding"/>
    <property type="evidence" value="ECO:0007669"/>
    <property type="project" value="InterPro"/>
</dbReference>
<dbReference type="PANTHER" id="PTHR43525">
    <property type="entry name" value="PROTEIN MALY"/>
    <property type="match status" value="1"/>
</dbReference>
<dbReference type="InterPro" id="IPR015422">
    <property type="entry name" value="PyrdxlP-dep_Trfase_small"/>
</dbReference>
<dbReference type="Gene3D" id="3.40.640.10">
    <property type="entry name" value="Type I PLP-dependent aspartate aminotransferase-like (Major domain)"/>
    <property type="match status" value="1"/>
</dbReference>
<dbReference type="CDD" id="cd00609">
    <property type="entry name" value="AAT_like"/>
    <property type="match status" value="1"/>
</dbReference>
<keyword evidence="3" id="KW-0663">Pyridoxal phosphate</keyword>
<name>A0A0R2C8U5_9LACO</name>